<dbReference type="InterPro" id="IPR010730">
    <property type="entry name" value="HET"/>
</dbReference>
<dbReference type="KEGG" id="fvn:FVRRES_06034"/>
<evidence type="ECO:0000313" key="2">
    <source>
        <dbReference type="EMBL" id="CEI61598.1"/>
    </source>
</evidence>
<evidence type="ECO:0000313" key="3">
    <source>
        <dbReference type="Proteomes" id="UP000245910"/>
    </source>
</evidence>
<dbReference type="Proteomes" id="UP000245910">
    <property type="component" value="Chromosome II"/>
</dbReference>
<organism evidence="2 3">
    <name type="scientific">Fusarium venenatum</name>
    <dbReference type="NCBI Taxonomy" id="56646"/>
    <lineage>
        <taxon>Eukaryota</taxon>
        <taxon>Fungi</taxon>
        <taxon>Dikarya</taxon>
        <taxon>Ascomycota</taxon>
        <taxon>Pezizomycotina</taxon>
        <taxon>Sordariomycetes</taxon>
        <taxon>Hypocreomycetidae</taxon>
        <taxon>Hypocreales</taxon>
        <taxon>Nectriaceae</taxon>
        <taxon>Fusarium</taxon>
    </lineage>
</organism>
<dbReference type="PANTHER" id="PTHR24148:SF73">
    <property type="entry name" value="HET DOMAIN PROTEIN (AFU_ORTHOLOGUE AFUA_8G01020)"/>
    <property type="match status" value="1"/>
</dbReference>
<evidence type="ECO:0000259" key="1">
    <source>
        <dbReference type="Pfam" id="PF06985"/>
    </source>
</evidence>
<proteinExistence type="predicted"/>
<dbReference type="PANTHER" id="PTHR24148">
    <property type="entry name" value="ANKYRIN REPEAT DOMAIN-CONTAINING PROTEIN 39 HOMOLOG-RELATED"/>
    <property type="match status" value="1"/>
</dbReference>
<dbReference type="EMBL" id="LN649230">
    <property type="protein sequence ID" value="CEI61598.1"/>
    <property type="molecule type" value="Genomic_DNA"/>
</dbReference>
<dbReference type="Pfam" id="PF26639">
    <property type="entry name" value="Het-6_barrel"/>
    <property type="match status" value="1"/>
</dbReference>
<feature type="domain" description="Heterokaryon incompatibility" evidence="1">
    <location>
        <begin position="45"/>
        <end position="215"/>
    </location>
</feature>
<reference evidence="3" key="1">
    <citation type="submission" date="2014-10" db="EMBL/GenBank/DDBJ databases">
        <authorList>
            <person name="King R."/>
        </authorList>
    </citation>
    <scope>NUCLEOTIDE SEQUENCE [LARGE SCALE GENOMIC DNA]</scope>
    <source>
        <strain evidence="3">A3/5</strain>
    </source>
</reference>
<dbReference type="GeneID" id="37257673"/>
<dbReference type="RefSeq" id="XP_025585318.1">
    <property type="nucleotide sequence ID" value="XM_025734520.2"/>
</dbReference>
<name>A0A2L2SXK2_9HYPO</name>
<sequence>MFSYNHMGALGPMEIRILHVLPATDINHPIESRLEVVALEQNPVYEALSYCWGDSTELLDIKCNNQGFEVTENLFSALQHLRDENAERTLWIDAICINQNDLKERQSQVLLMKDIYSRSERVVVWLGPDPASDGIDHLYDLIETIPNLPVPHLSKKERKFFEMNIGDVDQWTQGEDKDPAEGPDKKEFVVPEQAKPGTIAMLERPWWTRVWTVQEMVLAPSAIFVCGNLAAPSTEVQRKCSDILMHSVSDAFDTGDVDDVSALGNLITDRDGKLFIATVRLHRSSNVKKDLGTLLHLHRWLRAKDPKDKVYGSLGIATSTYGIEPDYTISTVECYTRVAFNIINGSCSLEIFAALGRPSCLEATLTGLPSWAPDWSYDFSSIPDEEKGPSGINNPVIRANVQTPILLETRELFPEFKASQSNMPFAVRLLSDGKTLVLKGFIVDKLTSVGNKLKYPWEGPKTSSSNFVLDPIRGLRRTSRIWGGIGRVLDTIQGWQDLVFKTGNLQTLPGETPMDAFLTTLLGNRIQLSANRRDVLDYLKQSIERGMSMDKTGIVMNQLHLSQLVPQLYHKLLGYRKLSSTDLSDLFLMGKSFTDIQWAYDKRVAITGSGYLCLVPWPTRAGDRIALLQTGRTPYVLRQSGEKWKIIGDCYVHGIMSGEAWNDEKCIDIEIV</sequence>
<protein>
    <recommendedName>
        <fullName evidence="1">Heterokaryon incompatibility domain-containing protein</fullName>
    </recommendedName>
</protein>
<dbReference type="OrthoDB" id="5416609at2759"/>
<keyword evidence="3" id="KW-1185">Reference proteome</keyword>
<accession>A0A2L2SXK2</accession>
<dbReference type="AlphaFoldDB" id="A0A2L2SXK2"/>
<dbReference type="STRING" id="56646.A0A2L2SXK2"/>
<dbReference type="Pfam" id="PF06985">
    <property type="entry name" value="HET"/>
    <property type="match status" value="1"/>
</dbReference>
<dbReference type="InterPro" id="IPR052895">
    <property type="entry name" value="HetReg/Transcr_Mod"/>
</dbReference>